<dbReference type="Proteomes" id="UP000681967">
    <property type="component" value="Unassembled WGS sequence"/>
</dbReference>
<gene>
    <name evidence="2" type="ORF">BYL167_LOCUS68719</name>
    <name evidence="3" type="ORF">GIL414_LOCUS78719</name>
</gene>
<evidence type="ECO:0000313" key="4">
    <source>
        <dbReference type="Proteomes" id="UP000681720"/>
    </source>
</evidence>
<dbReference type="EMBL" id="CAJOBJ010350588">
    <property type="protein sequence ID" value="CAF5207662.1"/>
    <property type="molecule type" value="Genomic_DNA"/>
</dbReference>
<proteinExistence type="predicted"/>
<feature type="compositionally biased region" description="Polar residues" evidence="1">
    <location>
        <begin position="34"/>
        <end position="45"/>
    </location>
</feature>
<organism evidence="3 4">
    <name type="scientific">Rotaria magnacalcarata</name>
    <dbReference type="NCBI Taxonomy" id="392030"/>
    <lineage>
        <taxon>Eukaryota</taxon>
        <taxon>Metazoa</taxon>
        <taxon>Spiralia</taxon>
        <taxon>Gnathifera</taxon>
        <taxon>Rotifera</taxon>
        <taxon>Eurotatoria</taxon>
        <taxon>Bdelloidea</taxon>
        <taxon>Philodinida</taxon>
        <taxon>Philodinidae</taxon>
        <taxon>Rotaria</taxon>
    </lineage>
</organism>
<feature type="non-terminal residue" evidence="3">
    <location>
        <position position="1"/>
    </location>
</feature>
<dbReference type="AlphaFoldDB" id="A0A8S3IVD9"/>
<protein>
    <submittedName>
        <fullName evidence="3">Uncharacterized protein</fullName>
    </submittedName>
</protein>
<dbReference type="Proteomes" id="UP000681720">
    <property type="component" value="Unassembled WGS sequence"/>
</dbReference>
<feature type="region of interest" description="Disordered" evidence="1">
    <location>
        <begin position="33"/>
        <end position="54"/>
    </location>
</feature>
<dbReference type="InterPro" id="IPR023123">
    <property type="entry name" value="Tubulin_C"/>
</dbReference>
<accession>A0A8S3IVD9</accession>
<dbReference type="EMBL" id="CAJOBH010248505">
    <property type="protein sequence ID" value="CAF5132318.1"/>
    <property type="molecule type" value="Genomic_DNA"/>
</dbReference>
<dbReference type="Gene3D" id="1.10.287.600">
    <property type="entry name" value="Helix hairpin bin"/>
    <property type="match status" value="1"/>
</dbReference>
<sequence>HYTDHIELADFEQARENLNQLIEEYKHIEKTSGLVESTENDNASANIPRLNVLS</sequence>
<name>A0A8S3IVD9_9BILA</name>
<comment type="caution">
    <text evidence="3">The sequence shown here is derived from an EMBL/GenBank/DDBJ whole genome shotgun (WGS) entry which is preliminary data.</text>
</comment>
<evidence type="ECO:0000256" key="1">
    <source>
        <dbReference type="SAM" id="MobiDB-lite"/>
    </source>
</evidence>
<evidence type="ECO:0000313" key="2">
    <source>
        <dbReference type="EMBL" id="CAF5132318.1"/>
    </source>
</evidence>
<evidence type="ECO:0000313" key="3">
    <source>
        <dbReference type="EMBL" id="CAF5207662.1"/>
    </source>
</evidence>
<reference evidence="3" key="1">
    <citation type="submission" date="2021-02" db="EMBL/GenBank/DDBJ databases">
        <authorList>
            <person name="Nowell W R."/>
        </authorList>
    </citation>
    <scope>NUCLEOTIDE SEQUENCE</scope>
</reference>